<keyword evidence="2" id="KW-0812">Transmembrane</keyword>
<sequence>MSHQWSDGGLGTIMLACALFYLAFKVGELGQRFAVIGEQIANTCDRVADIGERLATTAEQMADAAETAYISEFRNRRNAKAPKETGDGTKMTRIE</sequence>
<evidence type="ECO:0000313" key="4">
    <source>
        <dbReference type="Proteomes" id="UP001497444"/>
    </source>
</evidence>
<dbReference type="Proteomes" id="UP001497444">
    <property type="component" value="Chromosome 3"/>
</dbReference>
<gene>
    <name evidence="3" type="ORF">CSSPJE1EN1_LOCUS16148</name>
</gene>
<keyword evidence="2" id="KW-0472">Membrane</keyword>
<proteinExistence type="predicted"/>
<feature type="transmembrane region" description="Helical" evidence="2">
    <location>
        <begin position="6"/>
        <end position="24"/>
    </location>
</feature>
<evidence type="ECO:0000256" key="2">
    <source>
        <dbReference type="SAM" id="Phobius"/>
    </source>
</evidence>
<keyword evidence="4" id="KW-1185">Reference proteome</keyword>
<dbReference type="EMBL" id="OZ020098">
    <property type="protein sequence ID" value="CAK9270670.1"/>
    <property type="molecule type" value="Genomic_DNA"/>
</dbReference>
<organism evidence="3 4">
    <name type="scientific">Sphagnum jensenii</name>
    <dbReference type="NCBI Taxonomy" id="128206"/>
    <lineage>
        <taxon>Eukaryota</taxon>
        <taxon>Viridiplantae</taxon>
        <taxon>Streptophyta</taxon>
        <taxon>Embryophyta</taxon>
        <taxon>Bryophyta</taxon>
        <taxon>Sphagnophytina</taxon>
        <taxon>Sphagnopsida</taxon>
        <taxon>Sphagnales</taxon>
        <taxon>Sphagnaceae</taxon>
        <taxon>Sphagnum</taxon>
    </lineage>
</organism>
<feature type="region of interest" description="Disordered" evidence="1">
    <location>
        <begin position="76"/>
        <end position="95"/>
    </location>
</feature>
<protein>
    <submittedName>
        <fullName evidence="3">Uncharacterized protein</fullName>
    </submittedName>
</protein>
<evidence type="ECO:0000256" key="1">
    <source>
        <dbReference type="SAM" id="MobiDB-lite"/>
    </source>
</evidence>
<evidence type="ECO:0000313" key="3">
    <source>
        <dbReference type="EMBL" id="CAK9270670.1"/>
    </source>
</evidence>
<feature type="compositionally biased region" description="Basic and acidic residues" evidence="1">
    <location>
        <begin position="81"/>
        <end position="95"/>
    </location>
</feature>
<keyword evidence="2" id="KW-1133">Transmembrane helix</keyword>
<name>A0ABP0WZ39_9BRYO</name>
<reference evidence="3" key="1">
    <citation type="submission" date="2024-02" db="EMBL/GenBank/DDBJ databases">
        <authorList>
            <consortium name="ELIXIR-Norway"/>
            <consortium name="Elixir Norway"/>
        </authorList>
    </citation>
    <scope>NUCLEOTIDE SEQUENCE</scope>
</reference>
<accession>A0ABP0WZ39</accession>